<accession>A0A232FM24</accession>
<name>A0A232FM24_9HYME</name>
<dbReference type="Proteomes" id="UP000215335">
    <property type="component" value="Unassembled WGS sequence"/>
</dbReference>
<keyword evidence="1" id="KW-0472">Membrane</keyword>
<reference evidence="2 3" key="1">
    <citation type="journal article" date="2017" name="Curr. Biol.">
        <title>The Evolution of Venom by Co-option of Single-Copy Genes.</title>
        <authorList>
            <person name="Martinson E.O."/>
            <person name="Mrinalini"/>
            <person name="Kelkar Y.D."/>
            <person name="Chang C.H."/>
            <person name="Werren J.H."/>
        </authorList>
    </citation>
    <scope>NUCLEOTIDE SEQUENCE [LARGE SCALE GENOMIC DNA]</scope>
    <source>
        <strain evidence="2 3">Alberta</strain>
        <tissue evidence="2">Whole body</tissue>
    </source>
</reference>
<protein>
    <submittedName>
        <fullName evidence="2">Uncharacterized protein</fullName>
    </submittedName>
</protein>
<evidence type="ECO:0000313" key="3">
    <source>
        <dbReference type="Proteomes" id="UP000215335"/>
    </source>
</evidence>
<evidence type="ECO:0000256" key="1">
    <source>
        <dbReference type="SAM" id="Phobius"/>
    </source>
</evidence>
<comment type="caution">
    <text evidence="2">The sequence shown here is derived from an EMBL/GenBank/DDBJ whole genome shotgun (WGS) entry which is preliminary data.</text>
</comment>
<sequence>MWPDPTVRKKPVYLGGTPANKASFLFVGIGTGLIIGCCTLLSYTQYFQKRQEKHLQESIKQIENRDAKLMMMDPLVSSAVLRKLNEHNRIPDRVIE</sequence>
<keyword evidence="3" id="KW-1185">Reference proteome</keyword>
<organism evidence="2 3">
    <name type="scientific">Trichomalopsis sarcophagae</name>
    <dbReference type="NCBI Taxonomy" id="543379"/>
    <lineage>
        <taxon>Eukaryota</taxon>
        <taxon>Metazoa</taxon>
        <taxon>Ecdysozoa</taxon>
        <taxon>Arthropoda</taxon>
        <taxon>Hexapoda</taxon>
        <taxon>Insecta</taxon>
        <taxon>Pterygota</taxon>
        <taxon>Neoptera</taxon>
        <taxon>Endopterygota</taxon>
        <taxon>Hymenoptera</taxon>
        <taxon>Apocrita</taxon>
        <taxon>Proctotrupomorpha</taxon>
        <taxon>Chalcidoidea</taxon>
        <taxon>Pteromalidae</taxon>
        <taxon>Pteromalinae</taxon>
        <taxon>Trichomalopsis</taxon>
    </lineage>
</organism>
<feature type="transmembrane region" description="Helical" evidence="1">
    <location>
        <begin position="22"/>
        <end position="43"/>
    </location>
</feature>
<proteinExistence type="predicted"/>
<keyword evidence="1" id="KW-1133">Transmembrane helix</keyword>
<evidence type="ECO:0000313" key="2">
    <source>
        <dbReference type="EMBL" id="OXU31559.1"/>
    </source>
</evidence>
<dbReference type="EMBL" id="NNAY01000048">
    <property type="protein sequence ID" value="OXU31559.1"/>
    <property type="molecule type" value="Genomic_DNA"/>
</dbReference>
<keyword evidence="1" id="KW-0812">Transmembrane</keyword>
<gene>
    <name evidence="2" type="ORF">TSAR_007399</name>
</gene>
<dbReference type="AlphaFoldDB" id="A0A232FM24"/>